<dbReference type="GO" id="GO:0016020">
    <property type="term" value="C:membrane"/>
    <property type="evidence" value="ECO:0007669"/>
    <property type="project" value="InterPro"/>
</dbReference>
<keyword evidence="2" id="KW-0175">Coiled coil</keyword>
<dbReference type="InterPro" id="IPR001932">
    <property type="entry name" value="PPM-type_phosphatase-like_dom"/>
</dbReference>
<dbReference type="CDD" id="cd06225">
    <property type="entry name" value="HAMP"/>
    <property type="match status" value="1"/>
</dbReference>
<dbReference type="RefSeq" id="WP_073051687.1">
    <property type="nucleotide sequence ID" value="NZ_FQUP01000001.1"/>
</dbReference>
<dbReference type="EMBL" id="FQUP01000001">
    <property type="protein sequence ID" value="SHE84743.1"/>
    <property type="molecule type" value="Genomic_DNA"/>
</dbReference>
<dbReference type="InterPro" id="IPR052016">
    <property type="entry name" value="Bact_Sigma-Reg"/>
</dbReference>
<dbReference type="Pfam" id="PF00672">
    <property type="entry name" value="HAMP"/>
    <property type="match status" value="1"/>
</dbReference>
<dbReference type="InterPro" id="IPR029151">
    <property type="entry name" value="Sensor-like_sf"/>
</dbReference>
<keyword evidence="3" id="KW-0812">Transmembrane</keyword>
<feature type="domain" description="HAMP" evidence="4">
    <location>
        <begin position="308"/>
        <end position="363"/>
    </location>
</feature>
<dbReference type="OrthoDB" id="9802500at2"/>
<feature type="transmembrane region" description="Helical" evidence="3">
    <location>
        <begin position="7"/>
        <end position="29"/>
    </location>
</feature>
<dbReference type="PROSITE" id="PS50885">
    <property type="entry name" value="HAMP"/>
    <property type="match status" value="1"/>
</dbReference>
<dbReference type="STRING" id="1122133.SAMN02745157_1070"/>
<dbReference type="SUPFAM" id="SSF81606">
    <property type="entry name" value="PP2C-like"/>
    <property type="match status" value="1"/>
</dbReference>
<dbReference type="Gene3D" id="6.10.340.10">
    <property type="match status" value="1"/>
</dbReference>
<dbReference type="PANTHER" id="PTHR43156">
    <property type="entry name" value="STAGE II SPORULATION PROTEIN E-RELATED"/>
    <property type="match status" value="1"/>
</dbReference>
<keyword evidence="1" id="KW-0378">Hydrolase</keyword>
<accession>A0A1M4WUM3</accession>
<evidence type="ECO:0000256" key="1">
    <source>
        <dbReference type="ARBA" id="ARBA00022801"/>
    </source>
</evidence>
<dbReference type="SMART" id="SM00304">
    <property type="entry name" value="HAMP"/>
    <property type="match status" value="1"/>
</dbReference>
<dbReference type="PANTHER" id="PTHR43156:SF2">
    <property type="entry name" value="STAGE II SPORULATION PROTEIN E"/>
    <property type="match status" value="1"/>
</dbReference>
<gene>
    <name evidence="6" type="ORF">SAMN02745157_1070</name>
</gene>
<dbReference type="SMART" id="SM00331">
    <property type="entry name" value="PP2C_SIG"/>
    <property type="match status" value="1"/>
</dbReference>
<reference evidence="6 7" key="1">
    <citation type="submission" date="2016-11" db="EMBL/GenBank/DDBJ databases">
        <authorList>
            <person name="Jaros S."/>
            <person name="Januszkiewicz K."/>
            <person name="Wedrychowicz H."/>
        </authorList>
    </citation>
    <scope>NUCLEOTIDE SEQUENCE [LARGE SCALE GENOMIC DNA]</scope>
    <source>
        <strain evidence="6 7">DSM 19436</strain>
    </source>
</reference>
<dbReference type="SUPFAM" id="SSF158472">
    <property type="entry name" value="HAMP domain-like"/>
    <property type="match status" value="1"/>
</dbReference>
<evidence type="ECO:0000256" key="2">
    <source>
        <dbReference type="SAM" id="Coils"/>
    </source>
</evidence>
<dbReference type="InterPro" id="IPR036457">
    <property type="entry name" value="PPM-type-like_dom_sf"/>
</dbReference>
<protein>
    <submittedName>
        <fullName evidence="6">Sigma-B regulation protein RsbU (Phosphoserine phosphatase)</fullName>
    </submittedName>
</protein>
<evidence type="ECO:0000256" key="3">
    <source>
        <dbReference type="SAM" id="Phobius"/>
    </source>
</evidence>
<dbReference type="PROSITE" id="PS51746">
    <property type="entry name" value="PPM_2"/>
    <property type="match status" value="1"/>
</dbReference>
<feature type="coiled-coil region" evidence="2">
    <location>
        <begin position="373"/>
        <end position="403"/>
    </location>
</feature>
<dbReference type="Pfam" id="PF07228">
    <property type="entry name" value="SpoIIE"/>
    <property type="match status" value="1"/>
</dbReference>
<organism evidence="6 7">
    <name type="scientific">Kaistia soli DSM 19436</name>
    <dbReference type="NCBI Taxonomy" id="1122133"/>
    <lineage>
        <taxon>Bacteria</taxon>
        <taxon>Pseudomonadati</taxon>
        <taxon>Pseudomonadota</taxon>
        <taxon>Alphaproteobacteria</taxon>
        <taxon>Hyphomicrobiales</taxon>
        <taxon>Kaistiaceae</taxon>
        <taxon>Kaistia</taxon>
    </lineage>
</organism>
<evidence type="ECO:0000313" key="7">
    <source>
        <dbReference type="Proteomes" id="UP000184485"/>
    </source>
</evidence>
<keyword evidence="3" id="KW-1133">Transmembrane helix</keyword>
<keyword evidence="3" id="KW-0472">Membrane</keyword>
<dbReference type="InterPro" id="IPR003660">
    <property type="entry name" value="HAMP_dom"/>
</dbReference>
<dbReference type="Proteomes" id="UP000184485">
    <property type="component" value="Unassembled WGS sequence"/>
</dbReference>
<name>A0A1M4WUM3_9HYPH</name>
<dbReference type="AlphaFoldDB" id="A0A1M4WUM3"/>
<evidence type="ECO:0000313" key="6">
    <source>
        <dbReference type="EMBL" id="SHE84743.1"/>
    </source>
</evidence>
<feature type="domain" description="PPM-type phosphatase" evidence="5">
    <location>
        <begin position="415"/>
        <end position="630"/>
    </location>
</feature>
<dbReference type="GO" id="GO:0007165">
    <property type="term" value="P:signal transduction"/>
    <property type="evidence" value="ECO:0007669"/>
    <property type="project" value="InterPro"/>
</dbReference>
<proteinExistence type="predicted"/>
<evidence type="ECO:0000259" key="4">
    <source>
        <dbReference type="PROSITE" id="PS50885"/>
    </source>
</evidence>
<keyword evidence="7" id="KW-1185">Reference proteome</keyword>
<dbReference type="Gene3D" id="3.60.40.10">
    <property type="entry name" value="PPM-type phosphatase domain"/>
    <property type="match status" value="1"/>
</dbReference>
<dbReference type="GO" id="GO:0016791">
    <property type="term" value="F:phosphatase activity"/>
    <property type="evidence" value="ECO:0007669"/>
    <property type="project" value="TreeGrafter"/>
</dbReference>
<dbReference type="SUPFAM" id="SSF103190">
    <property type="entry name" value="Sensory domain-like"/>
    <property type="match status" value="1"/>
</dbReference>
<evidence type="ECO:0000259" key="5">
    <source>
        <dbReference type="PROSITE" id="PS51746"/>
    </source>
</evidence>
<sequence>MTLTRRLIILVASCIAFAILVVSLVFGMLGRNALIAQAEGQAQVVARIIAESARLSEVSLEEAQEVVTDVLTTLALTANHVEQVATPGVSDRFAEIVARGNLDSIWLIDSDLRILASSVGDYGSVINGQTLPETLSRDALRGLVSGRRYSVDFGPAVDGVRYVGVRAGPGRALIVGQSVRALDAVRAANSVPVLMEAMLNRNDIISIEVLDDQQKSLAQVGAEKTPKDLVGLPTETISTGEATSEIRERHLWVSAPIRDQAGIVIGAVMIQMSNQQLNQLLSNLLVYGVGSAALVFAAGATIASVSARRIARPVLAMTTAAREIEGRSFHPESLDPLTGRRDEIGTLARVFQDMAVKVQRREEDLEAEVRARTLELEQKNALLEESARRVEAELQAAKSLQAAMLPESLPVNPAYAGKASMVPAREMGGDFYDFFPLDERRLGLVIADVSGKGVPAAFFMAISRTVLQASALDGGTPGDCLVRANEVLCARNPMEMFVTAFYAILDIETGELAYANGGHNPPLIIRRGDGSVAELPGTGGMALGVMPAMPYGDKIAHLAVGDTLFLYTDGISEAMDGAGREFGEARIEATLRDSAVRPVDAVLSAVTGAVAAFVAGAPQSDDITCLVVRYLGPPGDAIVS</sequence>